<evidence type="ECO:0000256" key="5">
    <source>
        <dbReference type="SAM" id="MobiDB-lite"/>
    </source>
</evidence>
<evidence type="ECO:0000256" key="1">
    <source>
        <dbReference type="ARBA" id="ARBA00005495"/>
    </source>
</evidence>
<dbReference type="Pfam" id="PF04828">
    <property type="entry name" value="GFA"/>
    <property type="match status" value="1"/>
</dbReference>
<reference evidence="7 8" key="1">
    <citation type="journal article" date="2024" name="IMA Fungus">
        <title>IMA Genome - F19 : A genome assembly and annotation guide to empower mycologists, including annotated draft genome sequences of Ceratocystis pirilliformis, Diaporthe australafricana, Fusarium ophioides, Paecilomyces lecythidis, and Sporothrix stenoceras.</title>
        <authorList>
            <person name="Aylward J."/>
            <person name="Wilson A.M."/>
            <person name="Visagie C.M."/>
            <person name="Spraker J."/>
            <person name="Barnes I."/>
            <person name="Buitendag C."/>
            <person name="Ceriani C."/>
            <person name="Del Mar Angel L."/>
            <person name="du Plessis D."/>
            <person name="Fuchs T."/>
            <person name="Gasser K."/>
            <person name="Kramer D."/>
            <person name="Li W."/>
            <person name="Munsamy K."/>
            <person name="Piso A."/>
            <person name="Price J.L."/>
            <person name="Sonnekus B."/>
            <person name="Thomas C."/>
            <person name="van der Nest A."/>
            <person name="van Dijk A."/>
            <person name="van Heerden A."/>
            <person name="van Vuuren N."/>
            <person name="Yilmaz N."/>
            <person name="Duong T.A."/>
            <person name="van der Merwe N.A."/>
            <person name="Wingfield M.J."/>
            <person name="Wingfield B.D."/>
        </authorList>
    </citation>
    <scope>NUCLEOTIDE SEQUENCE [LARGE SCALE GENOMIC DNA]</scope>
    <source>
        <strain evidence="7 8">CMW 18300</strain>
    </source>
</reference>
<evidence type="ECO:0000313" key="7">
    <source>
        <dbReference type="EMBL" id="KAL1882961.1"/>
    </source>
</evidence>
<dbReference type="Proteomes" id="UP001583177">
    <property type="component" value="Unassembled WGS sequence"/>
</dbReference>
<dbReference type="PANTHER" id="PTHR33337">
    <property type="entry name" value="GFA DOMAIN-CONTAINING PROTEIN"/>
    <property type="match status" value="1"/>
</dbReference>
<feature type="compositionally biased region" description="Low complexity" evidence="5">
    <location>
        <begin position="176"/>
        <end position="186"/>
    </location>
</feature>
<keyword evidence="3" id="KW-0862">Zinc</keyword>
<comment type="similarity">
    <text evidence="1">Belongs to the Gfa family.</text>
</comment>
<dbReference type="EMBL" id="JAWRVE010000003">
    <property type="protein sequence ID" value="KAL1882961.1"/>
    <property type="molecule type" value="Genomic_DNA"/>
</dbReference>
<accession>A0ABR3Y3V3</accession>
<proteinExistence type="inferred from homology"/>
<evidence type="ECO:0000256" key="2">
    <source>
        <dbReference type="ARBA" id="ARBA00022723"/>
    </source>
</evidence>
<sequence length="392" mass="42094">MTDSNNSTTRTLTATCYCKAVQYSVDLPAAKLPLPVHLCHCSICRYTHGTLCIFHAELPAGVAPKFAAPSSSPEAANLTGYKHARARSERFFCTTCGSHVGDRDLEQASSEGAASTGAEEMGWRVSISLFSEQGEDLFQMKTHCFTEGSTGGSGLFDFLPRVGGREMKTFNPGPDSGWWSSSSSSGLTTKDDPPPPGQEFDSEGNEVLRAGCHCGGVSFTIPRPTVPAVTGDAFLSRYVSPAEGGGKWKAFLDVCDDCRLNAGVHVVPWVPVPRALIRPPMPPGLAPYGSTLKTYVSSEGTLRGFCDCCGATVVFSCDSRTPTPEQQIVSVPAGLLRAPEGVLAEKWVTWRGCLANFKSGHRFDPVFAESLLEGLEKWSTRQYGEPLVYSVD</sequence>
<dbReference type="PANTHER" id="PTHR33337:SF31">
    <property type="entry name" value="DUF636 DOMAIN PROTEIN (AFU_ORTHOLOGUE AFUA_2G12650)"/>
    <property type="match status" value="1"/>
</dbReference>
<evidence type="ECO:0000259" key="6">
    <source>
        <dbReference type="PROSITE" id="PS51891"/>
    </source>
</evidence>
<feature type="region of interest" description="Disordered" evidence="5">
    <location>
        <begin position="166"/>
        <end position="203"/>
    </location>
</feature>
<evidence type="ECO:0000256" key="3">
    <source>
        <dbReference type="ARBA" id="ARBA00022833"/>
    </source>
</evidence>
<keyword evidence="4" id="KW-0456">Lyase</keyword>
<evidence type="ECO:0000313" key="8">
    <source>
        <dbReference type="Proteomes" id="UP001583177"/>
    </source>
</evidence>
<evidence type="ECO:0000256" key="4">
    <source>
        <dbReference type="ARBA" id="ARBA00023239"/>
    </source>
</evidence>
<name>A0ABR3Y3V3_9PEZI</name>
<dbReference type="InterPro" id="IPR011057">
    <property type="entry name" value="Mss4-like_sf"/>
</dbReference>
<dbReference type="PROSITE" id="PS51891">
    <property type="entry name" value="CENP_V_GFA"/>
    <property type="match status" value="1"/>
</dbReference>
<keyword evidence="8" id="KW-1185">Reference proteome</keyword>
<organism evidence="7 8">
    <name type="scientific">Diaporthe australafricana</name>
    <dbReference type="NCBI Taxonomy" id="127596"/>
    <lineage>
        <taxon>Eukaryota</taxon>
        <taxon>Fungi</taxon>
        <taxon>Dikarya</taxon>
        <taxon>Ascomycota</taxon>
        <taxon>Pezizomycotina</taxon>
        <taxon>Sordariomycetes</taxon>
        <taxon>Sordariomycetidae</taxon>
        <taxon>Diaporthales</taxon>
        <taxon>Diaporthaceae</taxon>
        <taxon>Diaporthe</taxon>
    </lineage>
</organism>
<feature type="domain" description="CENP-V/GFA" evidence="6">
    <location>
        <begin position="12"/>
        <end position="157"/>
    </location>
</feature>
<dbReference type="Gene3D" id="3.90.1590.10">
    <property type="entry name" value="glutathione-dependent formaldehyde- activating enzyme (gfa)"/>
    <property type="match status" value="2"/>
</dbReference>
<comment type="caution">
    <text evidence="7">The sequence shown here is derived from an EMBL/GenBank/DDBJ whole genome shotgun (WGS) entry which is preliminary data.</text>
</comment>
<keyword evidence="2" id="KW-0479">Metal-binding</keyword>
<protein>
    <recommendedName>
        <fullName evidence="6">CENP-V/GFA domain-containing protein</fullName>
    </recommendedName>
</protein>
<dbReference type="SUPFAM" id="SSF51316">
    <property type="entry name" value="Mss4-like"/>
    <property type="match status" value="2"/>
</dbReference>
<gene>
    <name evidence="7" type="ORF">Daus18300_000599</name>
</gene>
<dbReference type="InterPro" id="IPR006913">
    <property type="entry name" value="CENP-V/GFA"/>
</dbReference>